<evidence type="ECO:0000313" key="2">
    <source>
        <dbReference type="Proteomes" id="UP000799778"/>
    </source>
</evidence>
<dbReference type="GeneID" id="54292188"/>
<dbReference type="RefSeq" id="XP_033377469.1">
    <property type="nucleotide sequence ID" value="XM_033534791.1"/>
</dbReference>
<evidence type="ECO:0000313" key="1">
    <source>
        <dbReference type="EMBL" id="KAF2009130.1"/>
    </source>
</evidence>
<proteinExistence type="predicted"/>
<sequence length="172" mass="19845">MTVEIILNISCHRSKGLHMSKMCVYFNQESMNQLQRELGFISTCHSIETMPQYCPMTWTCRETDCNQTNLADKSVCQNPKCQHKKCAKCTAKETSIEVQLLLIHNCYAIRSSLTESWFCCVCYQANPVLYNDRDVCPNCSHVRCSLCSLVINELHLHQQSTESYQWALLFSL</sequence>
<keyword evidence="2" id="KW-1185">Reference proteome</keyword>
<dbReference type="Proteomes" id="UP000799778">
    <property type="component" value="Unassembled WGS sequence"/>
</dbReference>
<accession>A0A6A5X876</accession>
<reference evidence="1" key="1">
    <citation type="journal article" date="2020" name="Stud. Mycol.">
        <title>101 Dothideomycetes genomes: a test case for predicting lifestyles and emergence of pathogens.</title>
        <authorList>
            <person name="Haridas S."/>
            <person name="Albert R."/>
            <person name="Binder M."/>
            <person name="Bloem J."/>
            <person name="Labutti K."/>
            <person name="Salamov A."/>
            <person name="Andreopoulos B."/>
            <person name="Baker S."/>
            <person name="Barry K."/>
            <person name="Bills G."/>
            <person name="Bluhm B."/>
            <person name="Cannon C."/>
            <person name="Castanera R."/>
            <person name="Culley D."/>
            <person name="Daum C."/>
            <person name="Ezra D."/>
            <person name="Gonzalez J."/>
            <person name="Henrissat B."/>
            <person name="Kuo A."/>
            <person name="Liang C."/>
            <person name="Lipzen A."/>
            <person name="Lutzoni F."/>
            <person name="Magnuson J."/>
            <person name="Mondo S."/>
            <person name="Nolan M."/>
            <person name="Ohm R."/>
            <person name="Pangilinan J."/>
            <person name="Park H.-J."/>
            <person name="Ramirez L."/>
            <person name="Alfaro M."/>
            <person name="Sun H."/>
            <person name="Tritt A."/>
            <person name="Yoshinaga Y."/>
            <person name="Zwiers L.-H."/>
            <person name="Turgeon B."/>
            <person name="Goodwin S."/>
            <person name="Spatafora J."/>
            <person name="Crous P."/>
            <person name="Grigoriev I."/>
        </authorList>
    </citation>
    <scope>NUCLEOTIDE SEQUENCE</scope>
    <source>
        <strain evidence="1">CBS 175.79</strain>
    </source>
</reference>
<protein>
    <submittedName>
        <fullName evidence="1">Uncharacterized protein</fullName>
    </submittedName>
</protein>
<gene>
    <name evidence="1" type="ORF">BU24DRAFT_91143</name>
</gene>
<dbReference type="AlphaFoldDB" id="A0A6A5X876"/>
<name>A0A6A5X876_9PLEO</name>
<dbReference type="EMBL" id="ML978080">
    <property type="protein sequence ID" value="KAF2009130.1"/>
    <property type="molecule type" value="Genomic_DNA"/>
</dbReference>
<organism evidence="1 2">
    <name type="scientific">Aaosphaeria arxii CBS 175.79</name>
    <dbReference type="NCBI Taxonomy" id="1450172"/>
    <lineage>
        <taxon>Eukaryota</taxon>
        <taxon>Fungi</taxon>
        <taxon>Dikarya</taxon>
        <taxon>Ascomycota</taxon>
        <taxon>Pezizomycotina</taxon>
        <taxon>Dothideomycetes</taxon>
        <taxon>Pleosporomycetidae</taxon>
        <taxon>Pleosporales</taxon>
        <taxon>Pleosporales incertae sedis</taxon>
        <taxon>Aaosphaeria</taxon>
    </lineage>
</organism>